<dbReference type="RefSeq" id="WP_026063522.1">
    <property type="nucleotide sequence ID" value="NZ_CP012508.1"/>
</dbReference>
<accession>A0AAC8ZP35</accession>
<name>A0AAC8ZP35_PISSA</name>
<evidence type="ECO:0000313" key="1">
    <source>
        <dbReference type="EMBL" id="ALB22923.1"/>
    </source>
</evidence>
<reference evidence="1 2" key="1">
    <citation type="journal article" date="2014" name="Genome Announc.">
        <title>Comparative Genome Analysis of Two Isolates of the Fish Pathogen Piscirickettsia salmonis from Different Hosts Reveals Major Differences in Virulence-Associated Secretion Systems.</title>
        <authorList>
            <person name="Bohle H."/>
            <person name="Henriquez P."/>
            <person name="Grothusen H."/>
            <person name="Navas E."/>
            <person name="Sandoval A."/>
            <person name="Bustamante F."/>
            <person name="Bustos P."/>
            <person name="Mancilla M."/>
        </authorList>
    </citation>
    <scope>NUCLEOTIDE SEQUENCE [LARGE SCALE GENOMIC DNA]</scope>
    <source>
        <strain evidence="2">B1-32597</strain>
    </source>
</reference>
<dbReference type="Gene3D" id="3.90.180.10">
    <property type="entry name" value="Medium-chain alcohol dehydrogenases, catalytic domain"/>
    <property type="match status" value="1"/>
</dbReference>
<evidence type="ECO:0000313" key="2">
    <source>
        <dbReference type="Proteomes" id="UP000029558"/>
    </source>
</evidence>
<dbReference type="EMBL" id="CP012508">
    <property type="protein sequence ID" value="ALB22923.1"/>
    <property type="molecule type" value="Genomic_DNA"/>
</dbReference>
<protein>
    <submittedName>
        <fullName evidence="1">NAD(P)H quinone oxidoreductase, PIG3 family protein</fullName>
    </submittedName>
</protein>
<dbReference type="SUPFAM" id="SSF50129">
    <property type="entry name" value="GroES-like"/>
    <property type="match status" value="1"/>
</dbReference>
<dbReference type="InterPro" id="IPR011032">
    <property type="entry name" value="GroES-like_sf"/>
</dbReference>
<proteinExistence type="predicted"/>
<organism evidence="1 2">
    <name type="scientific">Piscirickettsia salmonis</name>
    <dbReference type="NCBI Taxonomy" id="1238"/>
    <lineage>
        <taxon>Bacteria</taxon>
        <taxon>Pseudomonadati</taxon>
        <taxon>Pseudomonadota</taxon>
        <taxon>Gammaproteobacteria</taxon>
        <taxon>Thiotrichales</taxon>
        <taxon>Piscirickettsiaceae</taxon>
        <taxon>Piscirickettsia</taxon>
    </lineage>
</organism>
<gene>
    <name evidence="1" type="ORF">KU39_1743</name>
</gene>
<dbReference type="Proteomes" id="UP000029558">
    <property type="component" value="Chromosome"/>
</dbReference>
<sequence length="68" mass="7650">MNYIDNRKPGGPEILQLQQTDIPEITASEVLIKVKATAVNGADIIQRKGFYPVPVGAHRLFWAWKCLE</sequence>
<dbReference type="AlphaFoldDB" id="A0AAC8ZP35"/>